<keyword evidence="2" id="KW-1185">Reference proteome</keyword>
<dbReference type="SUPFAM" id="SSF53756">
    <property type="entry name" value="UDP-Glycosyltransferase/glycogen phosphorylase"/>
    <property type="match status" value="1"/>
</dbReference>
<keyword evidence="1" id="KW-0808">Transferase</keyword>
<dbReference type="CDD" id="cd03801">
    <property type="entry name" value="GT4_PimA-like"/>
    <property type="match status" value="1"/>
</dbReference>
<comment type="caution">
    <text evidence="1">The sequence shown here is derived from an EMBL/GenBank/DDBJ whole genome shotgun (WGS) entry which is preliminary data.</text>
</comment>
<dbReference type="Proteomes" id="UP001230908">
    <property type="component" value="Unassembled WGS sequence"/>
</dbReference>
<dbReference type="EC" id="2.4.-.-" evidence="1"/>
<dbReference type="PANTHER" id="PTHR12526">
    <property type="entry name" value="GLYCOSYLTRANSFERASE"/>
    <property type="match status" value="1"/>
</dbReference>
<protein>
    <submittedName>
        <fullName evidence="1">Glycosyltransferase</fullName>
        <ecNumber evidence="1">2.4.-.-</ecNumber>
    </submittedName>
</protein>
<evidence type="ECO:0000313" key="1">
    <source>
        <dbReference type="EMBL" id="MDQ7903118.1"/>
    </source>
</evidence>
<dbReference type="Gene3D" id="3.40.50.2000">
    <property type="entry name" value="Glycogen Phosphorylase B"/>
    <property type="match status" value="2"/>
</dbReference>
<dbReference type="Pfam" id="PF13692">
    <property type="entry name" value="Glyco_trans_1_4"/>
    <property type="match status" value="1"/>
</dbReference>
<gene>
    <name evidence="1" type="ORF">RB614_01115</name>
</gene>
<organism evidence="1 2">
    <name type="scientific">Phytohabitans maris</name>
    <dbReference type="NCBI Taxonomy" id="3071409"/>
    <lineage>
        <taxon>Bacteria</taxon>
        <taxon>Bacillati</taxon>
        <taxon>Actinomycetota</taxon>
        <taxon>Actinomycetes</taxon>
        <taxon>Micromonosporales</taxon>
        <taxon>Micromonosporaceae</taxon>
    </lineage>
</organism>
<evidence type="ECO:0000313" key="2">
    <source>
        <dbReference type="Proteomes" id="UP001230908"/>
    </source>
</evidence>
<sequence>MRVLLLTPFAPNVKHLHAAADTIVRLTPRLAEKTDLFVYSPQHRSAEADQAGLSYSLLGPTAPPRSSPLDRLGPKPAWLRQAWPRQSTADVVELIDRLKPDVVHGEYLQCAEVLGGYRNTVLGLHDITENVMAESYRASSGLERPYRLAELVRTRRFERAAIRRAAAVLTLSDADYAVASSYNPNTLVARPGIEIADVPWQPPAGAERPRLVFAGAMWRRANALVAHYLASDVMPAVWRVLPTAELRIVGAEPPADILALGAADGRIVVTGAVPEIRDEMMAAHAVVVPSIVGGGVLMKVVHAMALGCPVITSPGPAESVRGDASTLFVADTAEEIAAAVRVAVESPDEAARRGHRARAHVGEMFQWDNTVRAYLDAYTIASGQ</sequence>
<dbReference type="EMBL" id="JAVHUY010000001">
    <property type="protein sequence ID" value="MDQ7903118.1"/>
    <property type="molecule type" value="Genomic_DNA"/>
</dbReference>
<dbReference type="GO" id="GO:0016757">
    <property type="term" value="F:glycosyltransferase activity"/>
    <property type="evidence" value="ECO:0007669"/>
    <property type="project" value="UniProtKB-KW"/>
</dbReference>
<proteinExistence type="predicted"/>
<keyword evidence="1" id="KW-0328">Glycosyltransferase</keyword>
<dbReference type="PANTHER" id="PTHR12526:SF600">
    <property type="entry name" value="GLYCOSYL TRANSFERASE GROUP 1"/>
    <property type="match status" value="1"/>
</dbReference>
<reference evidence="1 2" key="1">
    <citation type="submission" date="2023-08" db="EMBL/GenBank/DDBJ databases">
        <title>Phytohabitans sansha sp. nov., isolated from marine sediment.</title>
        <authorList>
            <person name="Zhao Y."/>
            <person name="Yi K."/>
        </authorList>
    </citation>
    <scope>NUCLEOTIDE SEQUENCE [LARGE SCALE GENOMIC DNA]</scope>
    <source>
        <strain evidence="1 2">ZYX-F-186</strain>
    </source>
</reference>
<name>A0ABU0Z7U9_9ACTN</name>
<accession>A0ABU0Z7U9</accession>
<dbReference type="RefSeq" id="WP_308710389.1">
    <property type="nucleotide sequence ID" value="NZ_JAVHUY010000001.1"/>
</dbReference>